<proteinExistence type="predicted"/>
<feature type="domain" description="Carrier" evidence="1">
    <location>
        <begin position="1"/>
        <end position="79"/>
    </location>
</feature>
<dbReference type="InterPro" id="IPR009081">
    <property type="entry name" value="PP-bd_ACP"/>
</dbReference>
<reference evidence="2 3" key="1">
    <citation type="submission" date="2017-06" db="EMBL/GenBank/DDBJ databases">
        <title>Streptomyces albireticuli Genome sequencing and assembly.</title>
        <authorList>
            <person name="Wang Y."/>
            <person name="Du B."/>
            <person name="Ding Y."/>
            <person name="Liu H."/>
            <person name="Hou Q."/>
            <person name="Liu K."/>
            <person name="Yao L."/>
            <person name="Wang C."/>
        </authorList>
    </citation>
    <scope>NUCLEOTIDE SEQUENCE [LARGE SCALE GENOMIC DNA]</scope>
    <source>
        <strain evidence="2 3">MDJK11</strain>
    </source>
</reference>
<dbReference type="PROSITE" id="PS50075">
    <property type="entry name" value="CARRIER"/>
    <property type="match status" value="1"/>
</dbReference>
<dbReference type="EMBL" id="CP021744">
    <property type="protein sequence ID" value="ARZ71654.1"/>
    <property type="molecule type" value="Genomic_DNA"/>
</dbReference>
<dbReference type="OrthoDB" id="2625323at2"/>
<evidence type="ECO:0000313" key="2">
    <source>
        <dbReference type="EMBL" id="ARZ71654.1"/>
    </source>
</evidence>
<accession>A0A1Z2LBI0</accession>
<dbReference type="KEGG" id="salj:SMD11_6078"/>
<dbReference type="InterPro" id="IPR036736">
    <property type="entry name" value="ACP-like_sf"/>
</dbReference>
<evidence type="ECO:0000313" key="3">
    <source>
        <dbReference type="Proteomes" id="UP000195755"/>
    </source>
</evidence>
<sequence length="93" mass="10123">MDRTDRIRQFIEDRFLVEFGGEVTGGTDLFKAGVMDSFGYIQLMSFLEEEFSIGVTDEEILTDVFVSLDAIDAFVARKLAGQGAGRGDASCAG</sequence>
<dbReference type="RefSeq" id="WP_087929421.1">
    <property type="nucleotide sequence ID" value="NZ_CP021744.1"/>
</dbReference>
<gene>
    <name evidence="2" type="ORF">SMD11_6078</name>
</gene>
<dbReference type="SUPFAM" id="SSF47336">
    <property type="entry name" value="ACP-like"/>
    <property type="match status" value="1"/>
</dbReference>
<dbReference type="AlphaFoldDB" id="A0A1Z2LBI0"/>
<name>A0A1Z2LBI0_9ACTN</name>
<evidence type="ECO:0000259" key="1">
    <source>
        <dbReference type="PROSITE" id="PS50075"/>
    </source>
</evidence>
<dbReference type="Gene3D" id="1.10.1200.10">
    <property type="entry name" value="ACP-like"/>
    <property type="match status" value="1"/>
</dbReference>
<dbReference type="Proteomes" id="UP000195755">
    <property type="component" value="Chromosome"/>
</dbReference>
<protein>
    <submittedName>
        <fullName evidence="2">Acyl carrier protein</fullName>
    </submittedName>
</protein>
<organism evidence="2 3">
    <name type="scientific">Streptomyces albireticuli</name>
    <dbReference type="NCBI Taxonomy" id="1940"/>
    <lineage>
        <taxon>Bacteria</taxon>
        <taxon>Bacillati</taxon>
        <taxon>Actinomycetota</taxon>
        <taxon>Actinomycetes</taxon>
        <taxon>Kitasatosporales</taxon>
        <taxon>Streptomycetaceae</taxon>
        <taxon>Streptomyces</taxon>
    </lineage>
</organism>